<reference evidence="11" key="1">
    <citation type="submission" date="2021-01" db="UniProtKB">
        <authorList>
            <consortium name="EnsemblPlants"/>
        </authorList>
    </citation>
    <scope>IDENTIFICATION</scope>
</reference>
<dbReference type="EnsemblPlants" id="Kaladp0036s0069.1.v1.1">
    <property type="protein sequence ID" value="Kaladp0036s0069.1.v1.1"/>
    <property type="gene ID" value="Kaladp0036s0069.v1.1"/>
</dbReference>
<dbReference type="PROSITE" id="PS00108">
    <property type="entry name" value="PROTEIN_KINASE_ST"/>
    <property type="match status" value="1"/>
</dbReference>
<dbReference type="SUPFAM" id="SSF56112">
    <property type="entry name" value="Protein kinase-like (PK-like)"/>
    <property type="match status" value="1"/>
</dbReference>
<dbReference type="EC" id="2.7.11.1" evidence="1"/>
<comment type="catalytic activity">
    <reaction evidence="8">
        <text>L-seryl-[protein] + ATP = O-phospho-L-seryl-[protein] + ADP + H(+)</text>
        <dbReference type="Rhea" id="RHEA:17989"/>
        <dbReference type="Rhea" id="RHEA-COMP:9863"/>
        <dbReference type="Rhea" id="RHEA-COMP:11604"/>
        <dbReference type="ChEBI" id="CHEBI:15378"/>
        <dbReference type="ChEBI" id="CHEBI:29999"/>
        <dbReference type="ChEBI" id="CHEBI:30616"/>
        <dbReference type="ChEBI" id="CHEBI:83421"/>
        <dbReference type="ChEBI" id="CHEBI:456216"/>
        <dbReference type="EC" id="2.7.11.1"/>
    </reaction>
</comment>
<dbReference type="PANTHER" id="PTHR13902">
    <property type="entry name" value="SERINE/THREONINE-PROTEIN KINASE WNK WITH NO LYSINE -RELATED"/>
    <property type="match status" value="1"/>
</dbReference>
<evidence type="ECO:0000256" key="7">
    <source>
        <dbReference type="ARBA" id="ARBA00047899"/>
    </source>
</evidence>
<keyword evidence="5" id="KW-0418">Kinase</keyword>
<protein>
    <recommendedName>
        <fullName evidence="1">non-specific serine/threonine protein kinase</fullName>
        <ecNumber evidence="1">2.7.11.1</ecNumber>
    </recommendedName>
</protein>
<dbReference type="SMART" id="SM00220">
    <property type="entry name" value="S_TKc"/>
    <property type="match status" value="1"/>
</dbReference>
<feature type="region of interest" description="Disordered" evidence="9">
    <location>
        <begin position="514"/>
        <end position="542"/>
    </location>
</feature>
<evidence type="ECO:0000256" key="6">
    <source>
        <dbReference type="ARBA" id="ARBA00022840"/>
    </source>
</evidence>
<dbReference type="InterPro" id="IPR008271">
    <property type="entry name" value="Ser/Thr_kinase_AS"/>
</dbReference>
<dbReference type="InterPro" id="IPR011009">
    <property type="entry name" value="Kinase-like_dom_sf"/>
</dbReference>
<dbReference type="Pfam" id="PF12202">
    <property type="entry name" value="OSR1_C"/>
    <property type="match status" value="1"/>
</dbReference>
<keyword evidence="6" id="KW-0067">ATP-binding</keyword>
<dbReference type="Gramene" id="Kaladp0036s0069.1.v1.1">
    <property type="protein sequence ID" value="Kaladp0036s0069.1.v1.1"/>
    <property type="gene ID" value="Kaladp0036s0069.v1.1"/>
</dbReference>
<dbReference type="Gene3D" id="1.10.510.10">
    <property type="entry name" value="Transferase(Phosphotransferase) domain 1"/>
    <property type="match status" value="1"/>
</dbReference>
<dbReference type="FunFam" id="1.10.510.10:FF:000046">
    <property type="entry name" value="probable serine/threonine-protein kinase WNK9"/>
    <property type="match status" value="1"/>
</dbReference>
<evidence type="ECO:0000256" key="3">
    <source>
        <dbReference type="ARBA" id="ARBA00022679"/>
    </source>
</evidence>
<dbReference type="InterPro" id="IPR024678">
    <property type="entry name" value="Kinase_OSR1/WNK_CCT"/>
</dbReference>
<name>A0A7N0ZUD2_KALFE</name>
<keyword evidence="2" id="KW-0723">Serine/threonine-protein kinase</keyword>
<keyword evidence="3" id="KW-0808">Transferase</keyword>
<keyword evidence="12" id="KW-1185">Reference proteome</keyword>
<accession>A0A7N0ZUD2</accession>
<dbReference type="GO" id="GO:0005524">
    <property type="term" value="F:ATP binding"/>
    <property type="evidence" value="ECO:0007669"/>
    <property type="project" value="UniProtKB-KW"/>
</dbReference>
<evidence type="ECO:0000259" key="10">
    <source>
        <dbReference type="PROSITE" id="PS50011"/>
    </source>
</evidence>
<dbReference type="InterPro" id="IPR050588">
    <property type="entry name" value="WNK_Ser-Thr_kinase"/>
</dbReference>
<dbReference type="Proteomes" id="UP000594263">
    <property type="component" value="Unplaced"/>
</dbReference>
<organism evidence="11 12">
    <name type="scientific">Kalanchoe fedtschenkoi</name>
    <name type="common">Lavender scallops</name>
    <name type="synonym">South American air plant</name>
    <dbReference type="NCBI Taxonomy" id="63787"/>
    <lineage>
        <taxon>Eukaryota</taxon>
        <taxon>Viridiplantae</taxon>
        <taxon>Streptophyta</taxon>
        <taxon>Embryophyta</taxon>
        <taxon>Tracheophyta</taxon>
        <taxon>Spermatophyta</taxon>
        <taxon>Magnoliopsida</taxon>
        <taxon>eudicotyledons</taxon>
        <taxon>Gunneridae</taxon>
        <taxon>Pentapetalae</taxon>
        <taxon>Saxifragales</taxon>
        <taxon>Crassulaceae</taxon>
        <taxon>Kalanchoe</taxon>
    </lineage>
</organism>
<dbReference type="AlphaFoldDB" id="A0A7N0ZUD2"/>
<proteinExistence type="predicted"/>
<evidence type="ECO:0000256" key="5">
    <source>
        <dbReference type="ARBA" id="ARBA00022777"/>
    </source>
</evidence>
<evidence type="ECO:0000256" key="2">
    <source>
        <dbReference type="ARBA" id="ARBA00022527"/>
    </source>
</evidence>
<evidence type="ECO:0000256" key="8">
    <source>
        <dbReference type="ARBA" id="ARBA00048679"/>
    </source>
</evidence>
<dbReference type="CDD" id="cd13983">
    <property type="entry name" value="STKc_WNK"/>
    <property type="match status" value="1"/>
</dbReference>
<feature type="compositionally biased region" description="Polar residues" evidence="9">
    <location>
        <begin position="516"/>
        <end position="542"/>
    </location>
</feature>
<evidence type="ECO:0000256" key="9">
    <source>
        <dbReference type="SAM" id="MobiDB-lite"/>
    </source>
</evidence>
<evidence type="ECO:0000313" key="11">
    <source>
        <dbReference type="EnsemblPlants" id="Kaladp0036s0069.1.v1.1"/>
    </source>
</evidence>
<dbReference type="GO" id="GO:0004674">
    <property type="term" value="F:protein serine/threonine kinase activity"/>
    <property type="evidence" value="ECO:0007669"/>
    <property type="project" value="UniProtKB-KW"/>
</dbReference>
<dbReference type="Pfam" id="PF00069">
    <property type="entry name" value="Pkinase"/>
    <property type="match status" value="1"/>
</dbReference>
<dbReference type="OMA" id="CPQPREM"/>
<dbReference type="FunFam" id="3.30.200.20:FF:000075">
    <property type="entry name" value="Probable serine/threonine-protein kinase WNK1"/>
    <property type="match status" value="1"/>
</dbReference>
<comment type="catalytic activity">
    <reaction evidence="7">
        <text>L-threonyl-[protein] + ATP = O-phospho-L-threonyl-[protein] + ADP + H(+)</text>
        <dbReference type="Rhea" id="RHEA:46608"/>
        <dbReference type="Rhea" id="RHEA-COMP:11060"/>
        <dbReference type="Rhea" id="RHEA-COMP:11605"/>
        <dbReference type="ChEBI" id="CHEBI:15378"/>
        <dbReference type="ChEBI" id="CHEBI:30013"/>
        <dbReference type="ChEBI" id="CHEBI:30616"/>
        <dbReference type="ChEBI" id="CHEBI:61977"/>
        <dbReference type="ChEBI" id="CHEBI:456216"/>
        <dbReference type="EC" id="2.7.11.1"/>
    </reaction>
</comment>
<feature type="domain" description="Protein kinase" evidence="10">
    <location>
        <begin position="26"/>
        <end position="283"/>
    </location>
</feature>
<evidence type="ECO:0000313" key="12">
    <source>
        <dbReference type="Proteomes" id="UP000594263"/>
    </source>
</evidence>
<dbReference type="InterPro" id="IPR000719">
    <property type="entry name" value="Prot_kinase_dom"/>
</dbReference>
<evidence type="ECO:0000256" key="4">
    <source>
        <dbReference type="ARBA" id="ARBA00022741"/>
    </source>
</evidence>
<sequence length="662" mass="75457">MMSGLIQHDPDSASDFVEIDPTGRYGRYDDVLGKGSSKTVFRAFDEYDGLEVAWNQVKINDFLQSPRDLERLYCEIHLLKTLKHKNIMKIYSSWIDTSVRNINFITEMFTSGTLRQYRLRHRKVNIRAVKHWCRQILNGLHYLHNRNPPVIHRDLKCDNIFVNGNHGEVKIGDLGLAAILKNTYADYCVGTPEFMAPEVYNEEYNELADIYAFGMCVLEMVTLEYPYSECTTPAQIYKKVTSGKKPDVFYKLDDPETQKFVEKCLAIVSLRPSARELLEDPFLQTNEHKSNSPFVKRPRGLDGLGAVPQQALADNHFSVDYFGFNRNCFGIDSEDQNNLDRPTVDTAQTGIELFDIEDGDTLHIVDVSIKGKRNENGRIFLRLRIMDLQEQTRNIYFPFDVEHDTALSVATEMVGELDLPYQDEINIAVMIDKEITALIPEWRFGKRMDHSGHFANAKVYQNCISTHTSSGDVMGNVSDNMSVSTCTVTTHEQFEEISYHLEDSTVHEIMHDSPNVELSSSGHGENQSGDQNEDSNPSNLNNDVKEVYAENRALLCSMVDSSSSKESFCGSQKDVGNGRDRTCSTSYVSDNEAFKSNGQPSGRKSFPKLEVLKSEDYVQKDVTNKHFRTVSSIFPCLPRTRSVRVDDIDVWTLYYEILHHSF</sequence>
<evidence type="ECO:0000256" key="1">
    <source>
        <dbReference type="ARBA" id="ARBA00012513"/>
    </source>
</evidence>
<dbReference type="PROSITE" id="PS50011">
    <property type="entry name" value="PROTEIN_KINASE_DOM"/>
    <property type="match status" value="1"/>
</dbReference>
<keyword evidence="4" id="KW-0547">Nucleotide-binding</keyword>
<dbReference type="Gene3D" id="3.30.200.20">
    <property type="entry name" value="Phosphorylase Kinase, domain 1"/>
    <property type="match status" value="1"/>
</dbReference>